<dbReference type="InParanoid" id="C3YEY8"/>
<dbReference type="AlphaFoldDB" id="C3YEY8"/>
<sequence>MHNTTETESSVKCHVWGFLSNMAVGMTPHLVAVLARINLAARTSPARHQNCLERNARLEIRRYLQICFCETQQFLTRGDPNVRNDLRKKTNASPGDTVQSNSMCFEGFKKIFRTQQLRQGHPSAEFEDDSIEEVIESEGKETDDAQPSPNLSLPNIDGIPDDDAS</sequence>
<proteinExistence type="predicted"/>
<gene>
    <name evidence="2" type="ORF">BRAFLDRAFT_92309</name>
</gene>
<dbReference type="EMBL" id="GG666507">
    <property type="protein sequence ID" value="EEN61232.1"/>
    <property type="molecule type" value="Genomic_DNA"/>
</dbReference>
<reference evidence="2" key="1">
    <citation type="journal article" date="2008" name="Nature">
        <title>The amphioxus genome and the evolution of the chordate karyotype.</title>
        <authorList>
            <consortium name="US DOE Joint Genome Institute (JGI-PGF)"/>
            <person name="Putnam N.H."/>
            <person name="Butts T."/>
            <person name="Ferrier D.E.K."/>
            <person name="Furlong R.F."/>
            <person name="Hellsten U."/>
            <person name="Kawashima T."/>
            <person name="Robinson-Rechavi M."/>
            <person name="Shoguchi E."/>
            <person name="Terry A."/>
            <person name="Yu J.-K."/>
            <person name="Benito-Gutierrez E.L."/>
            <person name="Dubchak I."/>
            <person name="Garcia-Fernandez J."/>
            <person name="Gibson-Brown J.J."/>
            <person name="Grigoriev I.V."/>
            <person name="Horton A.C."/>
            <person name="de Jong P.J."/>
            <person name="Jurka J."/>
            <person name="Kapitonov V.V."/>
            <person name="Kohara Y."/>
            <person name="Kuroki Y."/>
            <person name="Lindquist E."/>
            <person name="Lucas S."/>
            <person name="Osoegawa K."/>
            <person name="Pennacchio L.A."/>
            <person name="Salamov A.A."/>
            <person name="Satou Y."/>
            <person name="Sauka-Spengler T."/>
            <person name="Schmutz J."/>
            <person name="Shin-I T."/>
            <person name="Toyoda A."/>
            <person name="Bronner-Fraser M."/>
            <person name="Fujiyama A."/>
            <person name="Holland L.Z."/>
            <person name="Holland P.W.H."/>
            <person name="Satoh N."/>
            <person name="Rokhsar D.S."/>
        </authorList>
    </citation>
    <scope>NUCLEOTIDE SEQUENCE [LARGE SCALE GENOMIC DNA]</scope>
    <source>
        <strain evidence="2">S238N-H82</strain>
        <tissue evidence="2">Testes</tissue>
    </source>
</reference>
<organism>
    <name type="scientific">Branchiostoma floridae</name>
    <name type="common">Florida lancelet</name>
    <name type="synonym">Amphioxus</name>
    <dbReference type="NCBI Taxonomy" id="7739"/>
    <lineage>
        <taxon>Eukaryota</taxon>
        <taxon>Metazoa</taxon>
        <taxon>Chordata</taxon>
        <taxon>Cephalochordata</taxon>
        <taxon>Leptocardii</taxon>
        <taxon>Amphioxiformes</taxon>
        <taxon>Branchiostomatidae</taxon>
        <taxon>Branchiostoma</taxon>
    </lineage>
</organism>
<feature type="region of interest" description="Disordered" evidence="1">
    <location>
        <begin position="118"/>
        <end position="165"/>
    </location>
</feature>
<feature type="compositionally biased region" description="Acidic residues" evidence="1">
    <location>
        <begin position="125"/>
        <end position="136"/>
    </location>
</feature>
<accession>C3YEY8</accession>
<name>C3YEY8_BRAFL</name>
<evidence type="ECO:0000256" key="1">
    <source>
        <dbReference type="SAM" id="MobiDB-lite"/>
    </source>
</evidence>
<evidence type="ECO:0000313" key="2">
    <source>
        <dbReference type="EMBL" id="EEN61232.1"/>
    </source>
</evidence>
<protein>
    <submittedName>
        <fullName evidence="2">Uncharacterized protein</fullName>
    </submittedName>
</protein>